<dbReference type="AlphaFoldDB" id="A0A645G8S8"/>
<comment type="caution">
    <text evidence="2">The sequence shown here is derived from an EMBL/GenBank/DDBJ whole genome shotgun (WGS) entry which is preliminary data.</text>
</comment>
<evidence type="ECO:0000256" key="1">
    <source>
        <dbReference type="SAM" id="Phobius"/>
    </source>
</evidence>
<dbReference type="EMBL" id="VSSQ01070776">
    <property type="protein sequence ID" value="MPN22526.1"/>
    <property type="molecule type" value="Genomic_DNA"/>
</dbReference>
<dbReference type="InterPro" id="IPR025664">
    <property type="entry name" value="Spore_III_AC/AD"/>
</dbReference>
<organism evidence="2">
    <name type="scientific">bioreactor metagenome</name>
    <dbReference type="NCBI Taxonomy" id="1076179"/>
    <lineage>
        <taxon>unclassified sequences</taxon>
        <taxon>metagenomes</taxon>
        <taxon>ecological metagenomes</taxon>
    </lineage>
</organism>
<gene>
    <name evidence="2" type="ORF">SDC9_169909</name>
</gene>
<name>A0A645G8S8_9ZZZZ</name>
<sequence>MMDMIQLGALAVAAALCAIVVKKHVKEVGIVLSLTAGAIIMLQVLGALEAVRGLMEELTALAGISHAVLSPVLKTVGIAIVTKLTAELCRDADERAIAAFVETAGAVTALWVAVPLIKTVLSMITGLL</sequence>
<keyword evidence="1" id="KW-0472">Membrane</keyword>
<feature type="transmembrane region" description="Helical" evidence="1">
    <location>
        <begin position="96"/>
        <end position="117"/>
    </location>
</feature>
<evidence type="ECO:0008006" key="3">
    <source>
        <dbReference type="Google" id="ProtNLM"/>
    </source>
</evidence>
<keyword evidence="1" id="KW-1133">Transmembrane helix</keyword>
<evidence type="ECO:0000313" key="2">
    <source>
        <dbReference type="EMBL" id="MPN22526.1"/>
    </source>
</evidence>
<protein>
    <recommendedName>
        <fullName evidence="3">Stage III sporulation protein AD</fullName>
    </recommendedName>
</protein>
<feature type="transmembrane region" description="Helical" evidence="1">
    <location>
        <begin position="60"/>
        <end position="84"/>
    </location>
</feature>
<reference evidence="2" key="1">
    <citation type="submission" date="2019-08" db="EMBL/GenBank/DDBJ databases">
        <authorList>
            <person name="Kucharzyk K."/>
            <person name="Murdoch R.W."/>
            <person name="Higgins S."/>
            <person name="Loffler F."/>
        </authorList>
    </citation>
    <scope>NUCLEOTIDE SEQUENCE</scope>
</reference>
<feature type="transmembrane region" description="Helical" evidence="1">
    <location>
        <begin position="28"/>
        <end position="48"/>
    </location>
</feature>
<proteinExistence type="predicted"/>
<dbReference type="Pfam" id="PF06686">
    <property type="entry name" value="SpoIIIAC"/>
    <property type="match status" value="2"/>
</dbReference>
<accession>A0A645G8S8</accession>
<keyword evidence="1" id="KW-0812">Transmembrane</keyword>